<dbReference type="OrthoDB" id="414857at2759"/>
<dbReference type="Gene3D" id="1.10.630.10">
    <property type="entry name" value="Cytochrome P450"/>
    <property type="match status" value="1"/>
</dbReference>
<keyword evidence="5" id="KW-0408">Iron</keyword>
<dbReference type="GO" id="GO:0005506">
    <property type="term" value="F:iron ion binding"/>
    <property type="evidence" value="ECO:0007669"/>
    <property type="project" value="InterPro"/>
</dbReference>
<evidence type="ECO:0000256" key="1">
    <source>
        <dbReference type="ARBA" id="ARBA00010617"/>
    </source>
</evidence>
<dbReference type="AlphaFoldDB" id="C5LEE3"/>
<dbReference type="Proteomes" id="UP000007800">
    <property type="component" value="Unassembled WGS sequence"/>
</dbReference>
<dbReference type="RefSeq" id="XP_002773085.1">
    <property type="nucleotide sequence ID" value="XM_002773039.1"/>
</dbReference>
<feature type="non-terminal residue" evidence="7">
    <location>
        <position position="1"/>
    </location>
</feature>
<dbReference type="GO" id="GO:0020037">
    <property type="term" value="F:heme binding"/>
    <property type="evidence" value="ECO:0007669"/>
    <property type="project" value="InterPro"/>
</dbReference>
<evidence type="ECO:0000256" key="6">
    <source>
        <dbReference type="ARBA" id="ARBA00023033"/>
    </source>
</evidence>
<dbReference type="InParanoid" id="C5LEE3"/>
<feature type="non-terminal residue" evidence="7">
    <location>
        <position position="62"/>
    </location>
</feature>
<dbReference type="EMBL" id="GG681225">
    <property type="protein sequence ID" value="EER04901.1"/>
    <property type="molecule type" value="Genomic_DNA"/>
</dbReference>
<comment type="similarity">
    <text evidence="1">Belongs to the cytochrome P450 family.</text>
</comment>
<keyword evidence="4" id="KW-0560">Oxidoreductase</keyword>
<keyword evidence="2" id="KW-0349">Heme</keyword>
<dbReference type="GO" id="GO:0016705">
    <property type="term" value="F:oxidoreductase activity, acting on paired donors, with incorporation or reduction of molecular oxygen"/>
    <property type="evidence" value="ECO:0007669"/>
    <property type="project" value="InterPro"/>
</dbReference>
<keyword evidence="8" id="KW-1185">Reference proteome</keyword>
<dbReference type="PRINTS" id="PR00385">
    <property type="entry name" value="P450"/>
</dbReference>
<gene>
    <name evidence="7" type="ORF">Pmar_PMAR027467</name>
</gene>
<evidence type="ECO:0000256" key="2">
    <source>
        <dbReference type="ARBA" id="ARBA00022617"/>
    </source>
</evidence>
<keyword evidence="3" id="KW-0479">Metal-binding</keyword>
<dbReference type="InterPro" id="IPR036396">
    <property type="entry name" value="Cyt_P450_sf"/>
</dbReference>
<sequence>FLIAGSDTTAMTVAWCLYYLALYPEIQNSARVEVDALGHDPNTMEDLGKLVFVKCCVLEALR</sequence>
<dbReference type="GeneID" id="9050405"/>
<proteinExistence type="inferred from homology"/>
<accession>C5LEE3</accession>
<name>C5LEE3_PERM5</name>
<protein>
    <submittedName>
        <fullName evidence="7">Cytochrome p450, putative</fullName>
    </submittedName>
</protein>
<dbReference type="GO" id="GO:0004497">
    <property type="term" value="F:monooxygenase activity"/>
    <property type="evidence" value="ECO:0007669"/>
    <property type="project" value="UniProtKB-KW"/>
</dbReference>
<dbReference type="Pfam" id="PF00067">
    <property type="entry name" value="p450"/>
    <property type="match status" value="1"/>
</dbReference>
<evidence type="ECO:0000313" key="7">
    <source>
        <dbReference type="EMBL" id="EER04901.1"/>
    </source>
</evidence>
<reference evidence="7 8" key="1">
    <citation type="submission" date="2008-07" db="EMBL/GenBank/DDBJ databases">
        <authorList>
            <person name="El-Sayed N."/>
            <person name="Caler E."/>
            <person name="Inman J."/>
            <person name="Amedeo P."/>
            <person name="Hass B."/>
            <person name="Wortman J."/>
        </authorList>
    </citation>
    <scope>NUCLEOTIDE SEQUENCE [LARGE SCALE GENOMIC DNA]</scope>
    <source>
        <strain evidence="8">ATCC 50983 / TXsc</strain>
    </source>
</reference>
<keyword evidence="6" id="KW-0503">Monooxygenase</keyword>
<dbReference type="PANTHER" id="PTHR24291">
    <property type="entry name" value="CYTOCHROME P450 FAMILY 4"/>
    <property type="match status" value="1"/>
</dbReference>
<evidence type="ECO:0000256" key="3">
    <source>
        <dbReference type="ARBA" id="ARBA00022723"/>
    </source>
</evidence>
<dbReference type="PANTHER" id="PTHR24291:SF50">
    <property type="entry name" value="BIFUNCTIONAL ALBAFLAVENONE MONOOXYGENASE_TERPENE SYNTHASE"/>
    <property type="match status" value="1"/>
</dbReference>
<dbReference type="SUPFAM" id="SSF48264">
    <property type="entry name" value="Cytochrome P450"/>
    <property type="match status" value="1"/>
</dbReference>
<evidence type="ECO:0000313" key="8">
    <source>
        <dbReference type="Proteomes" id="UP000007800"/>
    </source>
</evidence>
<evidence type="ECO:0000256" key="4">
    <source>
        <dbReference type="ARBA" id="ARBA00023002"/>
    </source>
</evidence>
<dbReference type="InterPro" id="IPR050196">
    <property type="entry name" value="Cytochrome_P450_Monoox"/>
</dbReference>
<evidence type="ECO:0000256" key="5">
    <source>
        <dbReference type="ARBA" id="ARBA00023004"/>
    </source>
</evidence>
<organism evidence="8">
    <name type="scientific">Perkinsus marinus (strain ATCC 50983 / TXsc)</name>
    <dbReference type="NCBI Taxonomy" id="423536"/>
    <lineage>
        <taxon>Eukaryota</taxon>
        <taxon>Sar</taxon>
        <taxon>Alveolata</taxon>
        <taxon>Perkinsozoa</taxon>
        <taxon>Perkinsea</taxon>
        <taxon>Perkinsida</taxon>
        <taxon>Perkinsidae</taxon>
        <taxon>Perkinsus</taxon>
    </lineage>
</organism>
<dbReference type="InterPro" id="IPR001128">
    <property type="entry name" value="Cyt_P450"/>
</dbReference>